<evidence type="ECO:0000256" key="1">
    <source>
        <dbReference type="SAM" id="MobiDB-lite"/>
    </source>
</evidence>
<feature type="region of interest" description="Disordered" evidence="1">
    <location>
        <begin position="111"/>
        <end position="138"/>
    </location>
</feature>
<comment type="caution">
    <text evidence="2">The sequence shown here is derived from an EMBL/GenBank/DDBJ whole genome shotgun (WGS) entry which is preliminary data.</text>
</comment>
<proteinExistence type="predicted"/>
<gene>
    <name evidence="2" type="ORF">QEH52_04570</name>
</gene>
<dbReference type="Proteomes" id="UP001225316">
    <property type="component" value="Unassembled WGS sequence"/>
</dbReference>
<evidence type="ECO:0000313" key="2">
    <source>
        <dbReference type="EMBL" id="MDQ8206770.1"/>
    </source>
</evidence>
<organism evidence="2 3">
    <name type="scientific">Thalassobacterium maritimum</name>
    <dbReference type="NCBI Taxonomy" id="3041265"/>
    <lineage>
        <taxon>Bacteria</taxon>
        <taxon>Pseudomonadati</taxon>
        <taxon>Verrucomicrobiota</taxon>
        <taxon>Opitutia</taxon>
        <taxon>Puniceicoccales</taxon>
        <taxon>Coraliomargaritaceae</taxon>
        <taxon>Thalassobacterium</taxon>
    </lineage>
</organism>
<sequence>MLAFIGSATVVRAEPLRVLEETAIPYMSFLSKADFDQRYPGELVEDPAKLDAGWYVIYQHQSLNYYYGPILLQSIGEDYLSQLRETVEAAVAQRPSIQDYRLELSYEPSVASAEASDVEPSTDPASSQPLPAPPPKPSFWSFVKSIFGF</sequence>
<protein>
    <submittedName>
        <fullName evidence="2">Uncharacterized protein</fullName>
    </submittedName>
</protein>
<name>A0ABU1ARI8_9BACT</name>
<dbReference type="RefSeq" id="WP_308948886.1">
    <property type="nucleotide sequence ID" value="NZ_JARXHW010000007.1"/>
</dbReference>
<evidence type="ECO:0000313" key="3">
    <source>
        <dbReference type="Proteomes" id="UP001225316"/>
    </source>
</evidence>
<dbReference type="EMBL" id="JARXHW010000007">
    <property type="protein sequence ID" value="MDQ8206770.1"/>
    <property type="molecule type" value="Genomic_DNA"/>
</dbReference>
<keyword evidence="3" id="KW-1185">Reference proteome</keyword>
<accession>A0ABU1ARI8</accession>
<reference evidence="2 3" key="1">
    <citation type="submission" date="2023-04" db="EMBL/GenBank/DDBJ databases">
        <title>A novel bacteria isolated from coastal sediment.</title>
        <authorList>
            <person name="Liu X.-J."/>
            <person name="Du Z.-J."/>
        </authorList>
    </citation>
    <scope>NUCLEOTIDE SEQUENCE [LARGE SCALE GENOMIC DNA]</scope>
    <source>
        <strain evidence="2 3">SDUM461003</strain>
    </source>
</reference>